<protein>
    <submittedName>
        <fullName evidence="2">Uncharacterized protein</fullName>
    </submittedName>
</protein>
<feature type="signal peptide" evidence="1">
    <location>
        <begin position="1"/>
        <end position="22"/>
    </location>
</feature>
<evidence type="ECO:0000313" key="3">
    <source>
        <dbReference type="Proteomes" id="UP001189429"/>
    </source>
</evidence>
<keyword evidence="1" id="KW-0732">Signal</keyword>
<dbReference type="EMBL" id="CAUYUJ010007498">
    <property type="protein sequence ID" value="CAK0820985.1"/>
    <property type="molecule type" value="Genomic_DNA"/>
</dbReference>
<evidence type="ECO:0000313" key="2">
    <source>
        <dbReference type="EMBL" id="CAK0820985.1"/>
    </source>
</evidence>
<organism evidence="2 3">
    <name type="scientific">Prorocentrum cordatum</name>
    <dbReference type="NCBI Taxonomy" id="2364126"/>
    <lineage>
        <taxon>Eukaryota</taxon>
        <taxon>Sar</taxon>
        <taxon>Alveolata</taxon>
        <taxon>Dinophyceae</taxon>
        <taxon>Prorocentrales</taxon>
        <taxon>Prorocentraceae</taxon>
        <taxon>Prorocentrum</taxon>
    </lineage>
</organism>
<feature type="chain" id="PRO_5046374448" evidence="1">
    <location>
        <begin position="23"/>
        <end position="571"/>
    </location>
</feature>
<proteinExistence type="predicted"/>
<gene>
    <name evidence="2" type="ORF">PCOR1329_LOCUS22438</name>
</gene>
<comment type="caution">
    <text evidence="2">The sequence shown here is derived from an EMBL/GenBank/DDBJ whole genome shotgun (WGS) entry which is preliminary data.</text>
</comment>
<dbReference type="Proteomes" id="UP001189429">
    <property type="component" value="Unassembled WGS sequence"/>
</dbReference>
<evidence type="ECO:0000256" key="1">
    <source>
        <dbReference type="SAM" id="SignalP"/>
    </source>
</evidence>
<keyword evidence="3" id="KW-1185">Reference proteome</keyword>
<reference evidence="2" key="1">
    <citation type="submission" date="2023-10" db="EMBL/GenBank/DDBJ databases">
        <authorList>
            <person name="Chen Y."/>
            <person name="Shah S."/>
            <person name="Dougan E. K."/>
            <person name="Thang M."/>
            <person name="Chan C."/>
        </authorList>
    </citation>
    <scope>NUCLEOTIDE SEQUENCE [LARGE SCALE GENOMIC DNA]</scope>
</reference>
<accession>A0ABN9RP52</accession>
<sequence>MPQRPAAVLCAALAGAAALGEARRVVAGAEAYAAAEEARPLANSTPEALPRAGSLLQGAALPLGPQGWPALEGEAEWVLNGALKALGVRGSEVTGRLPELVAKLEAAHAHMEEELVAMNARLGKMPMSESPSTELLALMNTYKVLFDEQWIGERSPPAAGLTNAEIRAIQESEFHMTAPKMASELLKAWREHGPAEYRDEKFDKRLEEVADMLHYPQAKQSLSISGHIWQHLTNVFMLMARSLRDLIQRRPLTWNLGAVGIVGSNLCNAAAREAREDFLAGATKGLHLMEFAIRWVLEKHMRVVRKLFMAMPRHKAYSEDAAFMAELAVAEKSLVHDWTKEFKIDYEAQLDKATLNIQQFKIQRKLHVMARGPENTQVNKDYQIQVCTDVPGAEGRDSTEFPSCKCGKDEEKVYCGIEKVAERKFDAAQVRSHVACTYSQPYCASQPMKHELRDLAVLLDPVPTSDCSKLYDELADSSVDQLVMFLGTQMYYMLYGTEEPIRKNPDFASTMYARLKGTKTENFIGKAFPSIGQRQRLLDEMEKKSASIADIGQVQAYFQDAMVKGKTMIAP</sequence>
<name>A0ABN9RP52_9DINO</name>